<dbReference type="EMBL" id="BART01035991">
    <property type="protein sequence ID" value="GAH06679.1"/>
    <property type="molecule type" value="Genomic_DNA"/>
</dbReference>
<dbReference type="SUPFAM" id="SSF55282">
    <property type="entry name" value="RL5-like"/>
    <property type="match status" value="1"/>
</dbReference>
<dbReference type="PANTHER" id="PTHR11994">
    <property type="entry name" value="60S RIBOSOMAL PROTEIN L11-RELATED"/>
    <property type="match status" value="1"/>
</dbReference>
<dbReference type="Gene3D" id="3.30.1440.10">
    <property type="match status" value="1"/>
</dbReference>
<evidence type="ECO:0000259" key="4">
    <source>
        <dbReference type="Pfam" id="PF00673"/>
    </source>
</evidence>
<evidence type="ECO:0000313" key="5">
    <source>
        <dbReference type="EMBL" id="GAH06679.1"/>
    </source>
</evidence>
<dbReference type="GO" id="GO:0005840">
    <property type="term" value="C:ribosome"/>
    <property type="evidence" value="ECO:0007669"/>
    <property type="project" value="UniProtKB-KW"/>
</dbReference>
<comment type="similarity">
    <text evidence="1">Belongs to the universal ribosomal protein uL5 family.</text>
</comment>
<name>X1DNW2_9ZZZZ</name>
<dbReference type="InterPro" id="IPR022803">
    <property type="entry name" value="Ribosomal_uL5_dom_sf"/>
</dbReference>
<dbReference type="AlphaFoldDB" id="X1DNW2"/>
<comment type="caution">
    <text evidence="5">The sequence shown here is derived from an EMBL/GenBank/DDBJ whole genome shotgun (WGS) entry which is preliminary data.</text>
</comment>
<evidence type="ECO:0000256" key="3">
    <source>
        <dbReference type="ARBA" id="ARBA00023274"/>
    </source>
</evidence>
<evidence type="ECO:0000256" key="2">
    <source>
        <dbReference type="ARBA" id="ARBA00022980"/>
    </source>
</evidence>
<dbReference type="GO" id="GO:1990904">
    <property type="term" value="C:ribonucleoprotein complex"/>
    <property type="evidence" value="ECO:0007669"/>
    <property type="project" value="UniProtKB-KW"/>
</dbReference>
<feature type="domain" description="Large ribosomal subunit protein uL5 C-terminal" evidence="4">
    <location>
        <begin position="7"/>
        <end position="51"/>
    </location>
</feature>
<protein>
    <recommendedName>
        <fullName evidence="4">Large ribosomal subunit protein uL5 C-terminal domain-containing protein</fullName>
    </recommendedName>
</protein>
<gene>
    <name evidence="5" type="ORF">S01H4_60884</name>
</gene>
<sequence>IVNNNKILKKSFDNFGNFAFGIDEHIKIPQTEYEASTGLWGLDVCGRIIRPGMRVKHRRKGRSKIPRHHYISRMEAQYFLQHNFGVDIVKKLELEYI</sequence>
<dbReference type="InterPro" id="IPR031309">
    <property type="entry name" value="Ribosomal_uL5_C"/>
</dbReference>
<reference evidence="5" key="1">
    <citation type="journal article" date="2014" name="Front. Microbiol.">
        <title>High frequency of phylogenetically diverse reductive dehalogenase-homologous genes in deep subseafloor sedimentary metagenomes.</title>
        <authorList>
            <person name="Kawai M."/>
            <person name="Futagami T."/>
            <person name="Toyoda A."/>
            <person name="Takaki Y."/>
            <person name="Nishi S."/>
            <person name="Hori S."/>
            <person name="Arai W."/>
            <person name="Tsubouchi T."/>
            <person name="Morono Y."/>
            <person name="Uchiyama I."/>
            <person name="Ito T."/>
            <person name="Fujiyama A."/>
            <person name="Inagaki F."/>
            <person name="Takami H."/>
        </authorList>
    </citation>
    <scope>NUCLEOTIDE SEQUENCE</scope>
    <source>
        <strain evidence="5">Expedition CK06-06</strain>
    </source>
</reference>
<dbReference type="Pfam" id="PF00673">
    <property type="entry name" value="Ribosomal_L5_C"/>
    <property type="match status" value="1"/>
</dbReference>
<dbReference type="InterPro" id="IPR002132">
    <property type="entry name" value="Ribosomal_uL5"/>
</dbReference>
<feature type="non-terminal residue" evidence="5">
    <location>
        <position position="1"/>
    </location>
</feature>
<keyword evidence="2" id="KW-0689">Ribosomal protein</keyword>
<evidence type="ECO:0000256" key="1">
    <source>
        <dbReference type="ARBA" id="ARBA00008553"/>
    </source>
</evidence>
<proteinExistence type="inferred from homology"/>
<keyword evidence="3" id="KW-0687">Ribonucleoprotein</keyword>
<dbReference type="GO" id="GO:0003735">
    <property type="term" value="F:structural constituent of ribosome"/>
    <property type="evidence" value="ECO:0007669"/>
    <property type="project" value="InterPro"/>
</dbReference>
<dbReference type="GO" id="GO:0006412">
    <property type="term" value="P:translation"/>
    <property type="evidence" value="ECO:0007669"/>
    <property type="project" value="InterPro"/>
</dbReference>
<organism evidence="5">
    <name type="scientific">marine sediment metagenome</name>
    <dbReference type="NCBI Taxonomy" id="412755"/>
    <lineage>
        <taxon>unclassified sequences</taxon>
        <taxon>metagenomes</taxon>
        <taxon>ecological metagenomes</taxon>
    </lineage>
</organism>
<accession>X1DNW2</accession>